<accession>A0A5B2TIC6</accession>
<name>A0A5B2TIC6_9PROT</name>
<dbReference type="Gene3D" id="3.10.180.10">
    <property type="entry name" value="2,3-Dihydroxybiphenyl 1,2-Dioxygenase, domain 1"/>
    <property type="match status" value="1"/>
</dbReference>
<evidence type="ECO:0000313" key="2">
    <source>
        <dbReference type="EMBL" id="KAA2213540.1"/>
    </source>
</evidence>
<sequence>MLQHLAGLDHVVIAVADLEAAAAAWRGLGFTVSPRGEHGAGLGTANHTIMFDDAYVELMGVVADTPFNASTRRRIAEGGGLERIALRLGDAAAAAQELRAAGIAAAEPLAFGRPVVLEDGGSTEARFDTLLWAMDPAPAGLSYFGCRHLTPEAVWLPGLLRHRNGARQFRRVEIQVDDPATEAAGYAAMLGLRADNPAGGEWVVADPRRGPAVAFLDRARFTGRWTAAEGAPRAGLVFAGPGKGAAPRPQAAGGVLLGWDDALPG</sequence>
<dbReference type="RefSeq" id="WP_149812044.1">
    <property type="nucleotide sequence ID" value="NZ_VUKA01000003.1"/>
</dbReference>
<evidence type="ECO:0000313" key="3">
    <source>
        <dbReference type="Proteomes" id="UP000322110"/>
    </source>
</evidence>
<comment type="caution">
    <text evidence="2">The sequence shown here is derived from an EMBL/GenBank/DDBJ whole genome shotgun (WGS) entry which is preliminary data.</text>
</comment>
<dbReference type="PANTHER" id="PTHR40265">
    <property type="entry name" value="BLL2707 PROTEIN"/>
    <property type="match status" value="1"/>
</dbReference>
<dbReference type="OrthoDB" id="9812467at2"/>
<dbReference type="InterPro" id="IPR025870">
    <property type="entry name" value="Glyoxalase-like_dom"/>
</dbReference>
<dbReference type="AlphaFoldDB" id="A0A5B2TIC6"/>
<feature type="domain" description="VOC" evidence="1">
    <location>
        <begin position="7"/>
        <end position="146"/>
    </location>
</feature>
<protein>
    <submittedName>
        <fullName evidence="2">VOC family protein</fullName>
    </submittedName>
</protein>
<dbReference type="InterPro" id="IPR029068">
    <property type="entry name" value="Glyas_Bleomycin-R_OHBP_Dase"/>
</dbReference>
<gene>
    <name evidence="2" type="ORF">F0Q34_09935</name>
</gene>
<reference evidence="2 3" key="1">
    <citation type="journal article" date="2015" name="Int. J. Syst. Evol. Microbiol.">
        <title>Roseomonas oryzae sp. nov., isolated from paddy rhizosphere soil.</title>
        <authorList>
            <person name="Ramaprasad E.V."/>
            <person name="Sasikala Ch."/>
            <person name="Ramana Ch.V."/>
        </authorList>
    </citation>
    <scope>NUCLEOTIDE SEQUENCE [LARGE SCALE GENOMIC DNA]</scope>
    <source>
        <strain evidence="2 3">KCTC 42542</strain>
    </source>
</reference>
<evidence type="ECO:0000259" key="1">
    <source>
        <dbReference type="PROSITE" id="PS51819"/>
    </source>
</evidence>
<keyword evidence="3" id="KW-1185">Reference proteome</keyword>
<proteinExistence type="predicted"/>
<dbReference type="PANTHER" id="PTHR40265:SF1">
    <property type="entry name" value="GLYOXALASE-LIKE DOMAIN-CONTAINING PROTEIN"/>
    <property type="match status" value="1"/>
</dbReference>
<dbReference type="EMBL" id="VUKA01000003">
    <property type="protein sequence ID" value="KAA2213540.1"/>
    <property type="molecule type" value="Genomic_DNA"/>
</dbReference>
<dbReference type="Proteomes" id="UP000322110">
    <property type="component" value="Unassembled WGS sequence"/>
</dbReference>
<dbReference type="InterPro" id="IPR037523">
    <property type="entry name" value="VOC_core"/>
</dbReference>
<dbReference type="SUPFAM" id="SSF54593">
    <property type="entry name" value="Glyoxalase/Bleomycin resistance protein/Dihydroxybiphenyl dioxygenase"/>
    <property type="match status" value="1"/>
</dbReference>
<dbReference type="PROSITE" id="PS51819">
    <property type="entry name" value="VOC"/>
    <property type="match status" value="1"/>
</dbReference>
<organism evidence="2 3">
    <name type="scientific">Teichococcus oryzae</name>
    <dbReference type="NCBI Taxonomy" id="1608942"/>
    <lineage>
        <taxon>Bacteria</taxon>
        <taxon>Pseudomonadati</taxon>
        <taxon>Pseudomonadota</taxon>
        <taxon>Alphaproteobacteria</taxon>
        <taxon>Acetobacterales</taxon>
        <taxon>Roseomonadaceae</taxon>
        <taxon>Roseomonas</taxon>
    </lineage>
</organism>
<dbReference type="Pfam" id="PF13468">
    <property type="entry name" value="Glyoxalase_3"/>
    <property type="match status" value="1"/>
</dbReference>